<evidence type="ECO:0000259" key="9">
    <source>
        <dbReference type="PROSITE" id="PS50026"/>
    </source>
</evidence>
<comment type="caution">
    <text evidence="10">The sequence shown here is derived from an EMBL/GenBank/DDBJ whole genome shotgun (WGS) entry which is preliminary data.</text>
</comment>
<keyword evidence="5 8" id="KW-1133">Transmembrane helix</keyword>
<evidence type="ECO:0000313" key="10">
    <source>
        <dbReference type="EMBL" id="KAF0298031.1"/>
    </source>
</evidence>
<dbReference type="Proteomes" id="UP000440578">
    <property type="component" value="Unassembled WGS sequence"/>
</dbReference>
<evidence type="ECO:0000256" key="7">
    <source>
        <dbReference type="PROSITE-ProRule" id="PRU00076"/>
    </source>
</evidence>
<keyword evidence="11" id="KW-1185">Reference proteome</keyword>
<dbReference type="Pfam" id="PF12036">
    <property type="entry name" value="DUF3522"/>
    <property type="match status" value="1"/>
</dbReference>
<protein>
    <submittedName>
        <fullName evidence="10">Post-GPI attachment to proteins factor 6</fullName>
    </submittedName>
</protein>
<dbReference type="OrthoDB" id="69646at2759"/>
<keyword evidence="7" id="KW-1015">Disulfide bond</keyword>
<comment type="caution">
    <text evidence="7">Lacks conserved residue(s) required for the propagation of feature annotation.</text>
</comment>
<sequence>MKWAIVMDLAIVHTKGNNEKLTDYRMYTMTRSIKCIYLPVFFVVIAAWLDQASGQLPDVYQQGVLQPYTGYSDVTLFKFHVPPATARGHWQFAAVHDDLSCQARQVHVFLQYGSYPVINHGNGSALFDRGDSLRRLTVVSTPQPHPATELTVEAPQPGQWYAAAYIADADRAVSQQGLSHRCQYSLGSIGYWRQESPQLLPVNQPVTVLTIARQSFFRFFVPSGVESVSVSVSGCRPSDSGGPPPDAVHPCLAWVGVRPSALPNGQAATDGDPLSWDGGPPQWSVSGLRSGATHTLRPELLWHDVYYYLALVADNSAELTVTVTLRQCEFLTTDGRPPAADVTTTQLANRSRDTGPPPERCAPLTRLTRVQYAQDFTDTFLAVNAAFYHTWLALTERRISSVTFETHQFEDIGGTLYIDLRLSKLIMGDSRQVVTVSGCVSPHVLPVTDAGELLCHPGLAFNLSSASERQLSAVRLVPFPEPARWFVSLRTSCYNASSGSQLPCVPSQYAVNLDVHLQPCVWPGAPCGEHGICRENHRGRLYFTACSCLDGYRGWDCSDGSAAVPSGRRLLSVSLLTLSNLALLPAVVLSVRRRLATLALVYAAAMVASMLYHLCDQLGRQLTGTGYCLLRFEVLQFCDFFGCVLSCWVTLVSLAEWRRAEPTLHVLGAVLAAAAVRWRPTALGVFLVPVLLAAAVPVAVYAARSWRRGRLLRLSRSWLLRHLLPGLTLALIAVGIFTGLETVDNYQYTHSAWHLALSLSLLALLPDGGRRGPSPSDQLQLIAEDAGSDRVSFRHELDELGAGRVSPTFCRSDSAAPVRAVVAATGTAGS</sequence>
<feature type="transmembrane region" description="Helical" evidence="8">
    <location>
        <begin position="684"/>
        <end position="703"/>
    </location>
</feature>
<gene>
    <name evidence="10" type="primary">Tmem8a_2</name>
    <name evidence="10" type="ORF">FJT64_004590</name>
</gene>
<evidence type="ECO:0000256" key="4">
    <source>
        <dbReference type="ARBA" id="ARBA00022692"/>
    </source>
</evidence>
<feature type="transmembrane region" description="Helical" evidence="8">
    <location>
        <begin position="723"/>
        <end position="740"/>
    </location>
</feature>
<accession>A0A6A4W804</accession>
<dbReference type="PROSITE" id="PS00022">
    <property type="entry name" value="EGF_1"/>
    <property type="match status" value="1"/>
</dbReference>
<evidence type="ECO:0000256" key="2">
    <source>
        <dbReference type="ARBA" id="ARBA00005542"/>
    </source>
</evidence>
<dbReference type="PANTHER" id="PTHR14319">
    <property type="entry name" value="FIVE-SPAN TRANSMEMBRANE PROTEIN M83"/>
    <property type="match status" value="1"/>
</dbReference>
<keyword evidence="4 8" id="KW-0812">Transmembrane</keyword>
<evidence type="ECO:0000256" key="5">
    <source>
        <dbReference type="ARBA" id="ARBA00022989"/>
    </source>
</evidence>
<feature type="transmembrane region" description="Helical" evidence="8">
    <location>
        <begin position="634"/>
        <end position="655"/>
    </location>
</feature>
<evidence type="ECO:0000256" key="8">
    <source>
        <dbReference type="SAM" id="Phobius"/>
    </source>
</evidence>
<feature type="transmembrane region" description="Helical" evidence="8">
    <location>
        <begin position="595"/>
        <end position="614"/>
    </location>
</feature>
<evidence type="ECO:0000256" key="3">
    <source>
        <dbReference type="ARBA" id="ARBA00022475"/>
    </source>
</evidence>
<dbReference type="AlphaFoldDB" id="A0A6A4W804"/>
<dbReference type="PROSITE" id="PS50026">
    <property type="entry name" value="EGF_3"/>
    <property type="match status" value="1"/>
</dbReference>
<dbReference type="EMBL" id="VIIS01001448">
    <property type="protein sequence ID" value="KAF0298031.1"/>
    <property type="molecule type" value="Genomic_DNA"/>
</dbReference>
<evidence type="ECO:0000313" key="11">
    <source>
        <dbReference type="Proteomes" id="UP000440578"/>
    </source>
</evidence>
<comment type="similarity">
    <text evidence="2">Belongs to the TMEM8 family.</text>
</comment>
<feature type="transmembrane region" description="Helical" evidence="8">
    <location>
        <begin position="570"/>
        <end position="588"/>
    </location>
</feature>
<evidence type="ECO:0000256" key="6">
    <source>
        <dbReference type="ARBA" id="ARBA00023136"/>
    </source>
</evidence>
<feature type="disulfide bond" evidence="7">
    <location>
        <begin position="548"/>
        <end position="557"/>
    </location>
</feature>
<comment type="subcellular location">
    <subcellularLocation>
        <location evidence="1">Cell membrane</location>
        <topology evidence="1">Multi-pass membrane protein</topology>
    </subcellularLocation>
</comment>
<organism evidence="10 11">
    <name type="scientific">Amphibalanus amphitrite</name>
    <name type="common">Striped barnacle</name>
    <name type="synonym">Balanus amphitrite</name>
    <dbReference type="NCBI Taxonomy" id="1232801"/>
    <lineage>
        <taxon>Eukaryota</taxon>
        <taxon>Metazoa</taxon>
        <taxon>Ecdysozoa</taxon>
        <taxon>Arthropoda</taxon>
        <taxon>Crustacea</taxon>
        <taxon>Multicrustacea</taxon>
        <taxon>Cirripedia</taxon>
        <taxon>Thoracica</taxon>
        <taxon>Thoracicalcarea</taxon>
        <taxon>Balanomorpha</taxon>
        <taxon>Balanoidea</taxon>
        <taxon>Balanidae</taxon>
        <taxon>Amphibalaninae</taxon>
        <taxon>Amphibalanus</taxon>
    </lineage>
</organism>
<dbReference type="GO" id="GO:0005886">
    <property type="term" value="C:plasma membrane"/>
    <property type="evidence" value="ECO:0007669"/>
    <property type="project" value="UniProtKB-SubCell"/>
</dbReference>
<reference evidence="10 11" key="1">
    <citation type="submission" date="2019-07" db="EMBL/GenBank/DDBJ databases">
        <title>Draft genome assembly of a fouling barnacle, Amphibalanus amphitrite (Darwin, 1854): The first reference genome for Thecostraca.</title>
        <authorList>
            <person name="Kim W."/>
        </authorList>
    </citation>
    <scope>NUCLEOTIDE SEQUENCE [LARGE SCALE GENOMIC DNA]</scope>
    <source>
        <strain evidence="10">SNU_AA5</strain>
        <tissue evidence="10">Soma without cirri and trophi</tissue>
    </source>
</reference>
<dbReference type="PROSITE" id="PS01186">
    <property type="entry name" value="EGF_2"/>
    <property type="match status" value="1"/>
</dbReference>
<keyword evidence="3" id="KW-1003">Cell membrane</keyword>
<feature type="transmembrane region" description="Helical" evidence="8">
    <location>
        <begin position="32"/>
        <end position="49"/>
    </location>
</feature>
<dbReference type="InterPro" id="IPR021910">
    <property type="entry name" value="NGX6/PGAP6/MYMK"/>
</dbReference>
<proteinExistence type="inferred from homology"/>
<name>A0A6A4W804_AMPAM</name>
<dbReference type="InterPro" id="IPR000742">
    <property type="entry name" value="EGF"/>
</dbReference>
<feature type="domain" description="EGF-like" evidence="9">
    <location>
        <begin position="516"/>
        <end position="558"/>
    </location>
</feature>
<dbReference type="PANTHER" id="PTHR14319:SF3">
    <property type="entry name" value="TRANSMEMBRANE PROTEIN-LIKE PROTEIN"/>
    <property type="match status" value="1"/>
</dbReference>
<keyword evidence="7" id="KW-0245">EGF-like domain</keyword>
<keyword evidence="6 8" id="KW-0472">Membrane</keyword>
<evidence type="ECO:0000256" key="1">
    <source>
        <dbReference type="ARBA" id="ARBA00004651"/>
    </source>
</evidence>